<evidence type="ECO:0000313" key="2">
    <source>
        <dbReference type="EMBL" id="MEA3571014.1"/>
    </source>
</evidence>
<organism evidence="2 3">
    <name type="scientific">Paenibacillus phoenicis</name>
    <dbReference type="NCBI Taxonomy" id="554117"/>
    <lineage>
        <taxon>Bacteria</taxon>
        <taxon>Bacillati</taxon>
        <taxon>Bacillota</taxon>
        <taxon>Bacilli</taxon>
        <taxon>Bacillales</taxon>
        <taxon>Paenibacillaceae</taxon>
        <taxon>Paenibacillus</taxon>
    </lineage>
</organism>
<gene>
    <name evidence="2" type="ORF">U9M73_13565</name>
</gene>
<dbReference type="InterPro" id="IPR036237">
    <property type="entry name" value="Xyl_isomerase-like_sf"/>
</dbReference>
<dbReference type="SUPFAM" id="SSF51658">
    <property type="entry name" value="Xylose isomerase-like"/>
    <property type="match status" value="1"/>
</dbReference>
<proteinExistence type="predicted"/>
<accession>A0ABU5PM39</accession>
<dbReference type="Pfam" id="PF01261">
    <property type="entry name" value="AP_endonuc_2"/>
    <property type="match status" value="1"/>
</dbReference>
<dbReference type="Proteomes" id="UP001292216">
    <property type="component" value="Unassembled WGS sequence"/>
</dbReference>
<keyword evidence="2" id="KW-0413">Isomerase</keyword>
<dbReference type="PANTHER" id="PTHR12110">
    <property type="entry name" value="HYDROXYPYRUVATE ISOMERASE"/>
    <property type="match status" value="1"/>
</dbReference>
<evidence type="ECO:0000259" key="1">
    <source>
        <dbReference type="Pfam" id="PF01261"/>
    </source>
</evidence>
<comment type="caution">
    <text evidence="2">The sequence shown here is derived from an EMBL/GenBank/DDBJ whole genome shotgun (WGS) entry which is preliminary data.</text>
</comment>
<dbReference type="PANTHER" id="PTHR12110:SF21">
    <property type="entry name" value="XYLOSE ISOMERASE-LIKE TIM BARREL DOMAIN-CONTAINING PROTEIN"/>
    <property type="match status" value="1"/>
</dbReference>
<evidence type="ECO:0000313" key="3">
    <source>
        <dbReference type="Proteomes" id="UP001292216"/>
    </source>
</evidence>
<name>A0ABU5PM39_9BACL</name>
<feature type="domain" description="Xylose isomerase-like TIM barrel" evidence="1">
    <location>
        <begin position="19"/>
        <end position="310"/>
    </location>
</feature>
<dbReference type="RefSeq" id="WP_323077700.1">
    <property type="nucleotide sequence ID" value="NZ_CBCSKM010000008.1"/>
</dbReference>
<dbReference type="InterPro" id="IPR013022">
    <property type="entry name" value="Xyl_isomerase-like_TIM-brl"/>
</dbReference>
<sequence length="322" mass="36307">MKLGVFTVIFQDLPFEDMLDRVKSYGIEAVEIGTGGYPGSAHLNADLLLTDERKRDRFLAAIQERGLTISALSCHGNPLHPNKELAREYHEAWRKTVLLASKLGVDTVVGFSGCPGDSPDAKRPNWVTCAWPPEYLETLEWQWQKVAIPYWKDEERFARSHSVKIALEMHPGFLVYNPETCLKLREHTGPNLGANLDPSHLLWQGIDVAEAIRILAEQDALFYVHAKDTNLSSRNVARNGVLDTKPYTDWLNRSWTFRSVGWGHDASVWKEIVSTLRMAGYDNVISIEHEDGLASVHEGLSKAVGFLKECMLTEPPVDAWWA</sequence>
<keyword evidence="3" id="KW-1185">Reference proteome</keyword>
<dbReference type="InterPro" id="IPR050312">
    <property type="entry name" value="IolE/XylAMocC-like"/>
</dbReference>
<dbReference type="EMBL" id="JAYERP010000001">
    <property type="protein sequence ID" value="MEA3571014.1"/>
    <property type="molecule type" value="Genomic_DNA"/>
</dbReference>
<dbReference type="GO" id="GO:0016853">
    <property type="term" value="F:isomerase activity"/>
    <property type="evidence" value="ECO:0007669"/>
    <property type="project" value="UniProtKB-KW"/>
</dbReference>
<protein>
    <submittedName>
        <fullName evidence="2">Sugar phosphate isomerase/epimerase</fullName>
    </submittedName>
</protein>
<dbReference type="Gene3D" id="3.20.20.150">
    <property type="entry name" value="Divalent-metal-dependent TIM barrel enzymes"/>
    <property type="match status" value="1"/>
</dbReference>
<reference evidence="2 3" key="1">
    <citation type="submission" date="2023-12" db="EMBL/GenBank/DDBJ databases">
        <title>Whole genome sequencing of Paenibacillus phoenicis isolated from the Phoenix Mars Lander spacecraft assembly facility.</title>
        <authorList>
            <person name="Garcia A."/>
            <person name="Venkateswaran K."/>
        </authorList>
    </citation>
    <scope>NUCLEOTIDE SEQUENCE [LARGE SCALE GENOMIC DNA]</scope>
    <source>
        <strain evidence="2 3">3PO2SA</strain>
    </source>
</reference>